<gene>
    <name evidence="1" type="ORF">L228DRAFT_141201</name>
</gene>
<dbReference type="InParanoid" id="A0A165H556"/>
<dbReference type="GeneID" id="28894311"/>
<name>A0A165H556_XYLHT</name>
<dbReference type="AlphaFoldDB" id="A0A165H556"/>
<protein>
    <submittedName>
        <fullName evidence="1">Uncharacterized protein</fullName>
    </submittedName>
</protein>
<evidence type="ECO:0000313" key="2">
    <source>
        <dbReference type="Proteomes" id="UP000076632"/>
    </source>
</evidence>
<keyword evidence="2" id="KW-1185">Reference proteome</keyword>
<organism evidence="1 2">
    <name type="scientific">Xylona heveae (strain CBS 132557 / TC161)</name>
    <dbReference type="NCBI Taxonomy" id="1328760"/>
    <lineage>
        <taxon>Eukaryota</taxon>
        <taxon>Fungi</taxon>
        <taxon>Dikarya</taxon>
        <taxon>Ascomycota</taxon>
        <taxon>Pezizomycotina</taxon>
        <taxon>Xylonomycetes</taxon>
        <taxon>Xylonales</taxon>
        <taxon>Xylonaceae</taxon>
        <taxon>Xylona</taxon>
    </lineage>
</organism>
<accession>A0A165H556</accession>
<dbReference type="RefSeq" id="XP_018188553.1">
    <property type="nucleotide sequence ID" value="XM_018329174.1"/>
</dbReference>
<proteinExistence type="predicted"/>
<dbReference type="EMBL" id="KV407458">
    <property type="protein sequence ID" value="KZF22998.1"/>
    <property type="molecule type" value="Genomic_DNA"/>
</dbReference>
<reference evidence="1 2" key="1">
    <citation type="journal article" date="2016" name="Fungal Biol.">
        <title>The genome of Xylona heveae provides a window into fungal endophytism.</title>
        <authorList>
            <person name="Gazis R."/>
            <person name="Kuo A."/>
            <person name="Riley R."/>
            <person name="LaButti K."/>
            <person name="Lipzen A."/>
            <person name="Lin J."/>
            <person name="Amirebrahimi M."/>
            <person name="Hesse C.N."/>
            <person name="Spatafora J.W."/>
            <person name="Henrissat B."/>
            <person name="Hainaut M."/>
            <person name="Grigoriev I.V."/>
            <person name="Hibbett D.S."/>
        </authorList>
    </citation>
    <scope>NUCLEOTIDE SEQUENCE [LARGE SCALE GENOMIC DNA]</scope>
    <source>
        <strain evidence="1 2">TC161</strain>
    </source>
</reference>
<dbReference type="Proteomes" id="UP000076632">
    <property type="component" value="Unassembled WGS sequence"/>
</dbReference>
<evidence type="ECO:0000313" key="1">
    <source>
        <dbReference type="EMBL" id="KZF22998.1"/>
    </source>
</evidence>
<sequence length="224" mass="24259">MPKSFSSPSLRSQAAFHLSRQGHRATRLRSTSSNLPRRKRILVRITKLLIRGIVFQPDIIFRTSILLVRDKVRAILRINVCKLKRLNPAVGVDAPAVSAPRVREPSGAAVGAGICAHGPGVGGCCEEGAGECKDGGEVGELHFFLFFFDCCSSTALLLIGELISYDRPPSQGLIGKEYVCVFEKQKGRTSGIYILYLFLRPGSIASPILGAKGSSSEPKSCSWE</sequence>